<dbReference type="OrthoDB" id="62952at2759"/>
<proteinExistence type="predicted"/>
<gene>
    <name evidence="3" type="ORF">TWF191_004483</name>
    <name evidence="2" type="ORF">TWF679_004212</name>
</gene>
<accession>A0A6G1M9P6</accession>
<dbReference type="EMBL" id="WIWT01000002">
    <property type="protein sequence ID" value="KAF3223014.1"/>
    <property type="molecule type" value="Genomic_DNA"/>
</dbReference>
<organism evidence="2 5">
    <name type="scientific">Orbilia oligospora</name>
    <name type="common">Nematode-trapping fungus</name>
    <name type="synonym">Arthrobotrys oligospora</name>
    <dbReference type="NCBI Taxonomy" id="2813651"/>
    <lineage>
        <taxon>Eukaryota</taxon>
        <taxon>Fungi</taxon>
        <taxon>Dikarya</taxon>
        <taxon>Ascomycota</taxon>
        <taxon>Pezizomycotina</taxon>
        <taxon>Orbiliomycetes</taxon>
        <taxon>Orbiliales</taxon>
        <taxon>Orbiliaceae</taxon>
        <taxon>Orbilia</taxon>
    </lineage>
</organism>
<feature type="region of interest" description="Disordered" evidence="1">
    <location>
        <begin position="391"/>
        <end position="423"/>
    </location>
</feature>
<dbReference type="EMBL" id="WIPF01000022">
    <property type="protein sequence ID" value="KAF3226660.1"/>
    <property type="molecule type" value="Genomic_DNA"/>
</dbReference>
<dbReference type="AlphaFoldDB" id="A0A6G1M9P6"/>
<dbReference type="PANTHER" id="PTHR42085:SF2">
    <property type="entry name" value="F-BOX DOMAIN-CONTAINING PROTEIN"/>
    <property type="match status" value="1"/>
</dbReference>
<comment type="caution">
    <text evidence="2">The sequence shown here is derived from an EMBL/GenBank/DDBJ whole genome shotgun (WGS) entry which is preliminary data.</text>
</comment>
<sequence>MSEQSSQQVGSNGTDQGPQGGSLHTTPSLQSIGEVVPPLLRVPREIRNEIYKYLLYFPLPPLPGPVPAVEWNETRRLERRPSQFEDPNRNIDILRVNKQIHGEAAEFLYSVNVFLVQITTSVAQEDINSHGLSRGDPTVLYDSPWETLGYFHGDKPSRSGYETTYRKFGNFVPYSYWTFQNCPLRLKTYSYAPRDVCWCTKCVENITDQSLFPIPALRYRHLIRRIRIDVFEMGMAMQQKRQYNQEIARKLLLPFRYRLEEALKPVAESVAVEIAVASLDSEGSEEFRIETPGAYTELIETLWPLTAGPWKHTITLPVSIQQRYGHLTDSILESCNREVVITKGEERHFLNVDIDHSRYLRVRNRGIHVLDHADYFPRYAKSEPYTMHRCRRPSKDKLASKATEPTSSSSPHAEKVSKRSSRLWGSIAQGTRRIGDKIRQKVS</sequence>
<dbReference type="InterPro" id="IPR038883">
    <property type="entry name" value="AN11006-like"/>
</dbReference>
<evidence type="ECO:0000313" key="3">
    <source>
        <dbReference type="EMBL" id="KAF3226660.1"/>
    </source>
</evidence>
<dbReference type="Proteomes" id="UP000614610">
    <property type="component" value="Unassembled WGS sequence"/>
</dbReference>
<feature type="region of interest" description="Disordered" evidence="1">
    <location>
        <begin position="1"/>
        <end position="29"/>
    </location>
</feature>
<dbReference type="Proteomes" id="UP000483672">
    <property type="component" value="Unassembled WGS sequence"/>
</dbReference>
<protein>
    <submittedName>
        <fullName evidence="2">Uncharacterized protein</fullName>
    </submittedName>
</protein>
<dbReference type="PANTHER" id="PTHR42085">
    <property type="entry name" value="F-BOX DOMAIN-CONTAINING PROTEIN"/>
    <property type="match status" value="1"/>
</dbReference>
<evidence type="ECO:0000313" key="5">
    <source>
        <dbReference type="Proteomes" id="UP000614610"/>
    </source>
</evidence>
<reference evidence="2 4" key="1">
    <citation type="submission" date="2019-06" db="EMBL/GenBank/DDBJ databases">
        <authorList>
            <person name="Palmer J.M."/>
        </authorList>
    </citation>
    <scope>NUCLEOTIDE SEQUENCE</scope>
    <source>
        <strain evidence="3 4">TWF191</strain>
        <strain evidence="2">TWF679</strain>
    </source>
</reference>
<name>A0A6G1M9P6_ORBOL</name>
<evidence type="ECO:0000313" key="2">
    <source>
        <dbReference type="EMBL" id="KAF3223014.1"/>
    </source>
</evidence>
<evidence type="ECO:0000256" key="1">
    <source>
        <dbReference type="SAM" id="MobiDB-lite"/>
    </source>
</evidence>
<evidence type="ECO:0000313" key="4">
    <source>
        <dbReference type="Proteomes" id="UP000483672"/>
    </source>
</evidence>